<keyword evidence="3" id="KW-1185">Reference proteome</keyword>
<dbReference type="EMBL" id="VSRL01000197">
    <property type="protein sequence ID" value="NKE61798.1"/>
    <property type="molecule type" value="Genomic_DNA"/>
</dbReference>
<dbReference type="Proteomes" id="UP001515943">
    <property type="component" value="Unassembled WGS sequence"/>
</dbReference>
<sequence>MAIVPRVLVAVVCAMVLTAPSTAATTSLDDYRPAIMRMEYAVGDLTAEVHAPRTLVGVLPLVFNFRGYDYLARDMARRGFVVVLVSDRLSLDRHAQLWRELDAGAGPLAERFRGFAGHFSVAEP</sequence>
<gene>
    <name evidence="2" type="ORF">FXN61_35575</name>
</gene>
<accession>A0ABX1FTL4</accession>
<feature type="chain" id="PRO_5047504885" evidence="1">
    <location>
        <begin position="24"/>
        <end position="124"/>
    </location>
</feature>
<organism evidence="2 3">
    <name type="scientific">Lentzea indica</name>
    <dbReference type="NCBI Taxonomy" id="2604800"/>
    <lineage>
        <taxon>Bacteria</taxon>
        <taxon>Bacillati</taxon>
        <taxon>Actinomycetota</taxon>
        <taxon>Actinomycetes</taxon>
        <taxon>Pseudonocardiales</taxon>
        <taxon>Pseudonocardiaceae</taxon>
        <taxon>Lentzea</taxon>
    </lineage>
</organism>
<comment type="caution">
    <text evidence="2">The sequence shown here is derived from an EMBL/GenBank/DDBJ whole genome shotgun (WGS) entry which is preliminary data.</text>
</comment>
<evidence type="ECO:0000313" key="3">
    <source>
        <dbReference type="Proteomes" id="UP001515943"/>
    </source>
</evidence>
<reference evidence="2 3" key="1">
    <citation type="submission" date="2019-08" db="EMBL/GenBank/DDBJ databases">
        <title>Lentzea from Indian Himalayas.</title>
        <authorList>
            <person name="Mandal S."/>
            <person name="Mallick Gupta A."/>
            <person name="Maiti P.K."/>
            <person name="Sarkar J."/>
            <person name="Mandal S."/>
        </authorList>
    </citation>
    <scope>NUCLEOTIDE SEQUENCE [LARGE SCALE GENOMIC DNA]</scope>
    <source>
        <strain evidence="2 3">PSKA42</strain>
    </source>
</reference>
<proteinExistence type="predicted"/>
<evidence type="ECO:0000256" key="1">
    <source>
        <dbReference type="SAM" id="SignalP"/>
    </source>
</evidence>
<name>A0ABX1FTL4_9PSEU</name>
<keyword evidence="1" id="KW-0732">Signal</keyword>
<protein>
    <submittedName>
        <fullName evidence="2">Uncharacterized protein</fullName>
    </submittedName>
</protein>
<feature type="signal peptide" evidence="1">
    <location>
        <begin position="1"/>
        <end position="23"/>
    </location>
</feature>
<dbReference type="RefSeq" id="WP_167978441.1">
    <property type="nucleotide sequence ID" value="NZ_VSRL01000197.1"/>
</dbReference>
<evidence type="ECO:0000313" key="2">
    <source>
        <dbReference type="EMBL" id="NKE61798.1"/>
    </source>
</evidence>